<sequence length="114" mass="13265">MKWVSNLPDGEHIPFEFIDAEPNIKTVARYLRTSDYASMAAVAVGFPTAFYAWERFSPSINPRKLPRIMVAQIPFYACAGVLYGFHRSIFRFWGWSENSIEVKRWKEEQAQQEA</sequence>
<keyword evidence="1" id="KW-0472">Membrane</keyword>
<keyword evidence="1" id="KW-1133">Transmembrane helix</keyword>
<dbReference type="InterPro" id="IPR019721">
    <property type="entry name" value="NADH-UbQ_OxRdtase_su21_N"/>
</dbReference>
<keyword evidence="4" id="KW-1185">Reference proteome</keyword>
<dbReference type="PANTHER" id="PTHR34062:SF1">
    <property type="entry name" value="NADH-UBIQUINONE OXIDOREDUCTASE 21KDA SUBUNIT N-TERMINAL DOMAIN-CONTAINING PROTEIN"/>
    <property type="match status" value="1"/>
</dbReference>
<name>A0ABQ8F548_9FUNG</name>
<evidence type="ECO:0000313" key="4">
    <source>
        <dbReference type="Proteomes" id="UP001648503"/>
    </source>
</evidence>
<feature type="transmembrane region" description="Helical" evidence="1">
    <location>
        <begin position="65"/>
        <end position="85"/>
    </location>
</feature>
<organism evidence="3 4">
    <name type="scientific">Batrachochytrium salamandrivorans</name>
    <dbReference type="NCBI Taxonomy" id="1357716"/>
    <lineage>
        <taxon>Eukaryota</taxon>
        <taxon>Fungi</taxon>
        <taxon>Fungi incertae sedis</taxon>
        <taxon>Chytridiomycota</taxon>
        <taxon>Chytridiomycota incertae sedis</taxon>
        <taxon>Chytridiomycetes</taxon>
        <taxon>Rhizophydiales</taxon>
        <taxon>Rhizophydiales incertae sedis</taxon>
        <taxon>Batrachochytrium</taxon>
    </lineage>
</organism>
<feature type="transmembrane region" description="Helical" evidence="1">
    <location>
        <begin position="36"/>
        <end position="53"/>
    </location>
</feature>
<gene>
    <name evidence="3" type="ORF">BASA50_008047</name>
</gene>
<reference evidence="3 4" key="1">
    <citation type="submission" date="2021-02" db="EMBL/GenBank/DDBJ databases">
        <title>Variation within the Batrachochytrium salamandrivorans European outbreak.</title>
        <authorList>
            <person name="Kelly M."/>
            <person name="Pasmans F."/>
            <person name="Shea T.P."/>
            <person name="Munoz J.F."/>
            <person name="Carranza S."/>
            <person name="Cuomo C.A."/>
            <person name="Martel A."/>
        </authorList>
    </citation>
    <scope>NUCLEOTIDE SEQUENCE [LARGE SCALE GENOMIC DNA]</scope>
    <source>
        <strain evidence="3 4">AMFP18/2</strain>
    </source>
</reference>
<protein>
    <recommendedName>
        <fullName evidence="2">NADH-ubiquinone oxidoreductase 21kDa subunit N-terminal domain-containing protein</fullName>
    </recommendedName>
</protein>
<accession>A0ABQ8F548</accession>
<evidence type="ECO:0000259" key="2">
    <source>
        <dbReference type="Pfam" id="PF10785"/>
    </source>
</evidence>
<dbReference type="EMBL" id="JAFCIX010000379">
    <property type="protein sequence ID" value="KAH6592431.1"/>
    <property type="molecule type" value="Genomic_DNA"/>
</dbReference>
<evidence type="ECO:0000313" key="3">
    <source>
        <dbReference type="EMBL" id="KAH6592431.1"/>
    </source>
</evidence>
<dbReference type="InterPro" id="IPR053229">
    <property type="entry name" value="NADH-Q_oxidrdct_subunit"/>
</dbReference>
<feature type="domain" description="NADH-ubiquinone oxidoreductase 21kDa subunit N-terminal" evidence="2">
    <location>
        <begin position="14"/>
        <end position="97"/>
    </location>
</feature>
<dbReference type="PANTHER" id="PTHR34062">
    <property type="entry name" value="OXIDOREDUCTASE 21 KDA SUBUNIT, PUTATIVE (AFU_ORTHOLOGUE AFUA_4G04750)-RELATED"/>
    <property type="match status" value="1"/>
</dbReference>
<keyword evidence="1" id="KW-0812">Transmembrane</keyword>
<evidence type="ECO:0000256" key="1">
    <source>
        <dbReference type="SAM" id="Phobius"/>
    </source>
</evidence>
<proteinExistence type="predicted"/>
<dbReference type="Pfam" id="PF10785">
    <property type="entry name" value="NADH-u_ox-rdase"/>
    <property type="match status" value="1"/>
</dbReference>
<comment type="caution">
    <text evidence="3">The sequence shown here is derived from an EMBL/GenBank/DDBJ whole genome shotgun (WGS) entry which is preliminary data.</text>
</comment>
<dbReference type="Proteomes" id="UP001648503">
    <property type="component" value="Unassembled WGS sequence"/>
</dbReference>